<accession>A0A3S3SAF8</accession>
<reference evidence="4 5" key="1">
    <citation type="journal article" date="2018" name="Gigascience">
        <title>Genomes of trombidid mites reveal novel predicted allergens and laterally-transferred genes associated with secondary metabolism.</title>
        <authorList>
            <person name="Dong X."/>
            <person name="Chaisiri K."/>
            <person name="Xia D."/>
            <person name="Armstrong S.D."/>
            <person name="Fang Y."/>
            <person name="Donnelly M.J."/>
            <person name="Kadowaki T."/>
            <person name="McGarry J.W."/>
            <person name="Darby A.C."/>
            <person name="Makepeace B.L."/>
        </authorList>
    </citation>
    <scope>NUCLEOTIDE SEQUENCE [LARGE SCALE GENOMIC DNA]</scope>
    <source>
        <strain evidence="4">UoL-WK</strain>
    </source>
</reference>
<dbReference type="GO" id="GO:0005634">
    <property type="term" value="C:nucleus"/>
    <property type="evidence" value="ECO:0007669"/>
    <property type="project" value="TreeGrafter"/>
</dbReference>
<dbReference type="OrthoDB" id="541276at2759"/>
<proteinExistence type="predicted"/>
<dbReference type="PANTHER" id="PTHR24345">
    <property type="entry name" value="SERINE/THREONINE-PROTEIN KINASE PLK"/>
    <property type="match status" value="1"/>
</dbReference>
<keyword evidence="5" id="KW-1185">Reference proteome</keyword>
<dbReference type="PROSITE" id="PS00108">
    <property type="entry name" value="PROTEIN_KINASE_ST"/>
    <property type="match status" value="1"/>
</dbReference>
<dbReference type="GO" id="GO:0005524">
    <property type="term" value="F:ATP binding"/>
    <property type="evidence" value="ECO:0007669"/>
    <property type="project" value="UniProtKB-KW"/>
</dbReference>
<evidence type="ECO:0000313" key="5">
    <source>
        <dbReference type="Proteomes" id="UP000285301"/>
    </source>
</evidence>
<dbReference type="Pfam" id="PF00069">
    <property type="entry name" value="Pkinase"/>
    <property type="match status" value="1"/>
</dbReference>
<keyword evidence="1" id="KW-0547">Nucleotide-binding</keyword>
<dbReference type="PROSITE" id="PS50011">
    <property type="entry name" value="PROTEIN_KINASE_DOM"/>
    <property type="match status" value="1"/>
</dbReference>
<evidence type="ECO:0000256" key="2">
    <source>
        <dbReference type="ARBA" id="ARBA00022840"/>
    </source>
</evidence>
<dbReference type="STRING" id="1965070.A0A3S3SAF8"/>
<organism evidence="4 5">
    <name type="scientific">Dinothrombium tinctorium</name>
    <dbReference type="NCBI Taxonomy" id="1965070"/>
    <lineage>
        <taxon>Eukaryota</taxon>
        <taxon>Metazoa</taxon>
        <taxon>Ecdysozoa</taxon>
        <taxon>Arthropoda</taxon>
        <taxon>Chelicerata</taxon>
        <taxon>Arachnida</taxon>
        <taxon>Acari</taxon>
        <taxon>Acariformes</taxon>
        <taxon>Trombidiformes</taxon>
        <taxon>Prostigmata</taxon>
        <taxon>Anystina</taxon>
        <taxon>Parasitengona</taxon>
        <taxon>Trombidioidea</taxon>
        <taxon>Trombidiidae</taxon>
        <taxon>Dinothrombium</taxon>
    </lineage>
</organism>
<evidence type="ECO:0000313" key="4">
    <source>
        <dbReference type="EMBL" id="RWS12706.1"/>
    </source>
</evidence>
<dbReference type="SUPFAM" id="SSF56112">
    <property type="entry name" value="Protein kinase-like (PK-like)"/>
    <property type="match status" value="1"/>
</dbReference>
<dbReference type="GO" id="GO:0004674">
    <property type="term" value="F:protein serine/threonine kinase activity"/>
    <property type="evidence" value="ECO:0007669"/>
    <property type="project" value="UniProtKB-KW"/>
</dbReference>
<name>A0A3S3SAF8_9ACAR</name>
<dbReference type="Gene3D" id="1.10.510.10">
    <property type="entry name" value="Transferase(Phosphotransferase) domain 1"/>
    <property type="match status" value="1"/>
</dbReference>
<evidence type="ECO:0000256" key="1">
    <source>
        <dbReference type="ARBA" id="ARBA00022741"/>
    </source>
</evidence>
<dbReference type="FunFam" id="1.10.510.10:FF:000571">
    <property type="entry name" value="Maternal embryonic leucine zipper kinase"/>
    <property type="match status" value="1"/>
</dbReference>
<gene>
    <name evidence="4" type="ORF">B4U79_05074</name>
</gene>
<dbReference type="Proteomes" id="UP000285301">
    <property type="component" value="Unassembled WGS sequence"/>
</dbReference>
<dbReference type="InterPro" id="IPR008271">
    <property type="entry name" value="Ser/Thr_kinase_AS"/>
</dbReference>
<comment type="caution">
    <text evidence="4">The sequence shown here is derived from an EMBL/GenBank/DDBJ whole genome shotgun (WGS) entry which is preliminary data.</text>
</comment>
<feature type="domain" description="Protein kinase" evidence="3">
    <location>
        <begin position="24"/>
        <end position="287"/>
    </location>
</feature>
<dbReference type="EMBL" id="NCKU01001223">
    <property type="protein sequence ID" value="RWS12706.1"/>
    <property type="molecule type" value="Genomic_DNA"/>
</dbReference>
<keyword evidence="2" id="KW-0067">ATP-binding</keyword>
<dbReference type="InterPro" id="IPR011009">
    <property type="entry name" value="Kinase-like_dom_sf"/>
</dbReference>
<keyword evidence="4" id="KW-0723">Serine/threonine-protein kinase</keyword>
<dbReference type="PIRSF" id="PIRSF000654">
    <property type="entry name" value="Integrin-linked_kinase"/>
    <property type="match status" value="1"/>
</dbReference>
<keyword evidence="4" id="KW-0808">Transferase</keyword>
<dbReference type="InterPro" id="IPR000719">
    <property type="entry name" value="Prot_kinase_dom"/>
</dbReference>
<protein>
    <submittedName>
        <fullName evidence="4">Serine/threonine protein kinase-like protein 5</fullName>
    </submittedName>
</protein>
<keyword evidence="4" id="KW-0418">Kinase</keyword>
<dbReference type="AlphaFoldDB" id="A0A3S3SAF8"/>
<evidence type="ECO:0000259" key="3">
    <source>
        <dbReference type="PROSITE" id="PS50011"/>
    </source>
</evidence>
<sequence length="294" mass="34344">MSSKKKEAAQVDPKTEAVFTRKGYKLKDRLAAGAFGQVYSAYKLNEEGELCAVKVMDLEKCSEKFKQKFLPRELSILIQVRHPNVINIFDIFRANRKIYIFMEFAPNGTIADYLKDNGPLTETHTREWFYQSGDALLFIHDQLGIAHRDIKVENILLDPNNNCKLTDFGFARECFDPKTGMLKLSETFCGTEPYYAPEIIEREPYNPFLADVWALGVVLFAMLNNKFPFHYKDLKNMLREQKAHAYKFRAEVDSEISKEVKDLQWKMFEANVNKRPTMAQVMEHPWVKKYKRKK</sequence>
<dbReference type="SMART" id="SM00220">
    <property type="entry name" value="S_TKc"/>
    <property type="match status" value="1"/>
</dbReference>